<dbReference type="EMBL" id="CM042050">
    <property type="protein sequence ID" value="KAI3734392.1"/>
    <property type="molecule type" value="Genomic_DNA"/>
</dbReference>
<sequence length="115" mass="13112">MVDRQREDEDAPPENNDIFGNEAPHHNLVNAVDVIVNHPEDPMREPGDRLPEQQASQEAKQQENIIKIKIILIPNLIQRLVTFLKSTNEDKNTKGIDLHKELMESGVTKLSDKQV</sequence>
<organism evidence="1 2">
    <name type="scientific">Arctium lappa</name>
    <name type="common">Greater burdock</name>
    <name type="synonym">Lappa major</name>
    <dbReference type="NCBI Taxonomy" id="4217"/>
    <lineage>
        <taxon>Eukaryota</taxon>
        <taxon>Viridiplantae</taxon>
        <taxon>Streptophyta</taxon>
        <taxon>Embryophyta</taxon>
        <taxon>Tracheophyta</taxon>
        <taxon>Spermatophyta</taxon>
        <taxon>Magnoliopsida</taxon>
        <taxon>eudicotyledons</taxon>
        <taxon>Gunneridae</taxon>
        <taxon>Pentapetalae</taxon>
        <taxon>asterids</taxon>
        <taxon>campanulids</taxon>
        <taxon>Asterales</taxon>
        <taxon>Asteraceae</taxon>
        <taxon>Carduoideae</taxon>
        <taxon>Cardueae</taxon>
        <taxon>Arctiinae</taxon>
        <taxon>Arctium</taxon>
    </lineage>
</organism>
<accession>A0ACB9CJD4</accession>
<reference evidence="1 2" key="2">
    <citation type="journal article" date="2022" name="Mol. Ecol. Resour.">
        <title>The genomes of chicory, endive, great burdock and yacon provide insights into Asteraceae paleo-polyploidization history and plant inulin production.</title>
        <authorList>
            <person name="Fan W."/>
            <person name="Wang S."/>
            <person name="Wang H."/>
            <person name="Wang A."/>
            <person name="Jiang F."/>
            <person name="Liu H."/>
            <person name="Zhao H."/>
            <person name="Xu D."/>
            <person name="Zhang Y."/>
        </authorList>
    </citation>
    <scope>NUCLEOTIDE SEQUENCE [LARGE SCALE GENOMIC DNA]</scope>
    <source>
        <strain evidence="2">cv. Niubang</strain>
    </source>
</reference>
<proteinExistence type="predicted"/>
<reference evidence="2" key="1">
    <citation type="journal article" date="2022" name="Mol. Ecol. Resour.">
        <title>The genomes of chicory, endive, great burdock and yacon provide insights into Asteraceae palaeo-polyploidization history and plant inulin production.</title>
        <authorList>
            <person name="Fan W."/>
            <person name="Wang S."/>
            <person name="Wang H."/>
            <person name="Wang A."/>
            <person name="Jiang F."/>
            <person name="Liu H."/>
            <person name="Zhao H."/>
            <person name="Xu D."/>
            <person name="Zhang Y."/>
        </authorList>
    </citation>
    <scope>NUCLEOTIDE SEQUENCE [LARGE SCALE GENOMIC DNA]</scope>
    <source>
        <strain evidence="2">cv. Niubang</strain>
    </source>
</reference>
<gene>
    <name evidence="1" type="ORF">L6452_13860</name>
</gene>
<evidence type="ECO:0000313" key="2">
    <source>
        <dbReference type="Proteomes" id="UP001055879"/>
    </source>
</evidence>
<evidence type="ECO:0000313" key="1">
    <source>
        <dbReference type="EMBL" id="KAI3734392.1"/>
    </source>
</evidence>
<comment type="caution">
    <text evidence="1">The sequence shown here is derived from an EMBL/GenBank/DDBJ whole genome shotgun (WGS) entry which is preliminary data.</text>
</comment>
<name>A0ACB9CJD4_ARCLA</name>
<protein>
    <submittedName>
        <fullName evidence="1">Uncharacterized protein</fullName>
    </submittedName>
</protein>
<keyword evidence="2" id="KW-1185">Reference proteome</keyword>
<dbReference type="Proteomes" id="UP001055879">
    <property type="component" value="Linkage Group LG04"/>
</dbReference>